<dbReference type="InterPro" id="IPR003833">
    <property type="entry name" value="CT_C_D"/>
</dbReference>
<evidence type="ECO:0000313" key="6">
    <source>
        <dbReference type="Proteomes" id="UP000823889"/>
    </source>
</evidence>
<dbReference type="Gene3D" id="2.40.100.10">
    <property type="entry name" value="Cyclophilin-like"/>
    <property type="match status" value="1"/>
</dbReference>
<keyword evidence="1" id="KW-0547">Nucleotide-binding</keyword>
<name>A0A9D2U7J8_9BURK</name>
<comment type="caution">
    <text evidence="5">The sequence shown here is derived from an EMBL/GenBank/DDBJ whole genome shotgun (WGS) entry which is preliminary data.</text>
</comment>
<keyword evidence="3" id="KW-0067">ATP-binding</keyword>
<feature type="domain" description="Carboxyltransferase" evidence="4">
    <location>
        <begin position="12"/>
        <end position="225"/>
    </location>
</feature>
<dbReference type="Pfam" id="PF02682">
    <property type="entry name" value="CT_C_D"/>
    <property type="match status" value="1"/>
</dbReference>
<protein>
    <submittedName>
        <fullName evidence="5">Allophanate hydrolase subunit 1</fullName>
    </submittedName>
</protein>
<dbReference type="SMART" id="SM00796">
    <property type="entry name" value="AHS1"/>
    <property type="match status" value="1"/>
</dbReference>
<dbReference type="AlphaFoldDB" id="A0A9D2U7J8"/>
<reference evidence="5" key="1">
    <citation type="journal article" date="2021" name="PeerJ">
        <title>Extensive microbial diversity within the chicken gut microbiome revealed by metagenomics and culture.</title>
        <authorList>
            <person name="Gilroy R."/>
            <person name="Ravi A."/>
            <person name="Getino M."/>
            <person name="Pursley I."/>
            <person name="Horton D.L."/>
            <person name="Alikhan N.F."/>
            <person name="Baker D."/>
            <person name="Gharbi K."/>
            <person name="Hall N."/>
            <person name="Watson M."/>
            <person name="Adriaenssens E.M."/>
            <person name="Foster-Nyarko E."/>
            <person name="Jarju S."/>
            <person name="Secka A."/>
            <person name="Antonio M."/>
            <person name="Oren A."/>
            <person name="Chaudhuri R.R."/>
            <person name="La Ragione R."/>
            <person name="Hildebrand F."/>
            <person name="Pallen M.J."/>
        </authorList>
    </citation>
    <scope>NUCLEOTIDE SEQUENCE</scope>
    <source>
        <strain evidence="5">9264</strain>
    </source>
</reference>
<dbReference type="GO" id="GO:0016787">
    <property type="term" value="F:hydrolase activity"/>
    <property type="evidence" value="ECO:0007669"/>
    <property type="project" value="UniProtKB-KW"/>
</dbReference>
<evidence type="ECO:0000313" key="5">
    <source>
        <dbReference type="EMBL" id="HJD44131.1"/>
    </source>
</evidence>
<evidence type="ECO:0000259" key="4">
    <source>
        <dbReference type="SMART" id="SM00796"/>
    </source>
</evidence>
<dbReference type="PANTHER" id="PTHR34698">
    <property type="entry name" value="5-OXOPROLINASE SUBUNIT B"/>
    <property type="match status" value="1"/>
</dbReference>
<dbReference type="EMBL" id="DWUQ01000077">
    <property type="protein sequence ID" value="HJD44131.1"/>
    <property type="molecule type" value="Genomic_DNA"/>
</dbReference>
<dbReference type="SUPFAM" id="SSF160467">
    <property type="entry name" value="PH0987 N-terminal domain-like"/>
    <property type="match status" value="1"/>
</dbReference>
<dbReference type="Proteomes" id="UP000823889">
    <property type="component" value="Unassembled WGS sequence"/>
</dbReference>
<dbReference type="Gene3D" id="3.30.1360.40">
    <property type="match status" value="1"/>
</dbReference>
<evidence type="ECO:0000256" key="2">
    <source>
        <dbReference type="ARBA" id="ARBA00022801"/>
    </source>
</evidence>
<dbReference type="InterPro" id="IPR010016">
    <property type="entry name" value="PxpB"/>
</dbReference>
<dbReference type="GO" id="GO:0005524">
    <property type="term" value="F:ATP binding"/>
    <property type="evidence" value="ECO:0007669"/>
    <property type="project" value="UniProtKB-KW"/>
</dbReference>
<dbReference type="PANTHER" id="PTHR34698:SF2">
    <property type="entry name" value="5-OXOPROLINASE SUBUNIT B"/>
    <property type="match status" value="1"/>
</dbReference>
<sequence length="254" mass="28125">MSQWPNQALPLWSLHLDAEAAISITFNHPRVSEANRCAANLARLLAESTLLGVQAVVPAMVSVTVFVDLSVWAQQIEPSLLDKAEFWAHQLAPLAEQACQLETEQPIGKRWRVPMCFEAEFAPDLPAVAEQIGQTPQRLIAQFLHLPIRVLMLGFAPGHPYLGFYPGLSGLGRRATPRTEVPAGSFGVANGQGVLYSVPSPGGWSLVGRTPWRLFDALRDEPVLFRAGDTLSFYPIDRDTFWRLHEQAGAMYER</sequence>
<evidence type="ECO:0000256" key="1">
    <source>
        <dbReference type="ARBA" id="ARBA00022741"/>
    </source>
</evidence>
<accession>A0A9D2U7J8</accession>
<proteinExistence type="predicted"/>
<organism evidence="5 6">
    <name type="scientific">Candidatus Paenalcaligenes intestinipullorum</name>
    <dbReference type="NCBI Taxonomy" id="2838718"/>
    <lineage>
        <taxon>Bacteria</taxon>
        <taxon>Pseudomonadati</taxon>
        <taxon>Pseudomonadota</taxon>
        <taxon>Betaproteobacteria</taxon>
        <taxon>Burkholderiales</taxon>
        <taxon>Alcaligenaceae</taxon>
        <taxon>Paenalcaligenes</taxon>
    </lineage>
</organism>
<dbReference type="InterPro" id="IPR029000">
    <property type="entry name" value="Cyclophilin-like_dom_sf"/>
</dbReference>
<gene>
    <name evidence="5" type="ORF">H9906_03780</name>
</gene>
<reference evidence="5" key="2">
    <citation type="submission" date="2021-04" db="EMBL/GenBank/DDBJ databases">
        <authorList>
            <person name="Gilroy R."/>
        </authorList>
    </citation>
    <scope>NUCLEOTIDE SEQUENCE</scope>
    <source>
        <strain evidence="5">9264</strain>
    </source>
</reference>
<evidence type="ECO:0000256" key="3">
    <source>
        <dbReference type="ARBA" id="ARBA00022840"/>
    </source>
</evidence>
<dbReference type="SUPFAM" id="SSF50891">
    <property type="entry name" value="Cyclophilin-like"/>
    <property type="match status" value="1"/>
</dbReference>
<keyword evidence="2 5" id="KW-0378">Hydrolase</keyword>